<accession>A0A7J2U1Z4</accession>
<reference evidence="3" key="1">
    <citation type="journal article" date="2020" name="mSystems">
        <title>Genome- and Community-Level Interaction Insights into Carbon Utilization and Element Cycling Functions of Hydrothermarchaeota in Hydrothermal Sediment.</title>
        <authorList>
            <person name="Zhou Z."/>
            <person name="Liu Y."/>
            <person name="Xu W."/>
            <person name="Pan J."/>
            <person name="Luo Z.H."/>
            <person name="Li M."/>
        </authorList>
    </citation>
    <scope>NUCLEOTIDE SEQUENCE [LARGE SCALE GENOMIC DNA]</scope>
    <source>
        <strain evidence="3">SpSt-125</strain>
    </source>
</reference>
<dbReference type="PANTHER" id="PTHR48090:SF7">
    <property type="entry name" value="RFBJ PROTEIN"/>
    <property type="match status" value="1"/>
</dbReference>
<dbReference type="PANTHER" id="PTHR48090">
    <property type="entry name" value="UNDECAPRENYL-PHOSPHATE 4-DEOXY-4-FORMAMIDO-L-ARABINOSE TRANSFERASE-RELATED"/>
    <property type="match status" value="1"/>
</dbReference>
<comment type="caution">
    <text evidence="3">The sequence shown here is derived from an EMBL/GenBank/DDBJ whole genome shotgun (WGS) entry which is preliminary data.</text>
</comment>
<keyword evidence="1" id="KW-0472">Membrane</keyword>
<dbReference type="InterPro" id="IPR001173">
    <property type="entry name" value="Glyco_trans_2-like"/>
</dbReference>
<dbReference type="InterPro" id="IPR050256">
    <property type="entry name" value="Glycosyltransferase_2"/>
</dbReference>
<evidence type="ECO:0000256" key="1">
    <source>
        <dbReference type="SAM" id="Phobius"/>
    </source>
</evidence>
<proteinExistence type="predicted"/>
<dbReference type="EMBL" id="DSEU01000029">
    <property type="protein sequence ID" value="HEM66761.1"/>
    <property type="molecule type" value="Genomic_DNA"/>
</dbReference>
<feature type="transmembrane region" description="Helical" evidence="1">
    <location>
        <begin position="324"/>
        <end position="350"/>
    </location>
</feature>
<feature type="transmembrane region" description="Helical" evidence="1">
    <location>
        <begin position="293"/>
        <end position="318"/>
    </location>
</feature>
<dbReference type="CDD" id="cd04179">
    <property type="entry name" value="DPM_DPG-synthase_like"/>
    <property type="match status" value="1"/>
</dbReference>
<dbReference type="Pfam" id="PF00535">
    <property type="entry name" value="Glycos_transf_2"/>
    <property type="match status" value="1"/>
</dbReference>
<dbReference type="InterPro" id="IPR029044">
    <property type="entry name" value="Nucleotide-diphossugar_trans"/>
</dbReference>
<keyword evidence="1" id="KW-0812">Transmembrane</keyword>
<protein>
    <submittedName>
        <fullName evidence="3">Glycosyltransferase</fullName>
    </submittedName>
</protein>
<keyword evidence="1" id="KW-1133">Transmembrane helix</keyword>
<name>A0A7J2U1Z4_9CREN</name>
<dbReference type="AlphaFoldDB" id="A0A7J2U1Z4"/>
<evidence type="ECO:0000259" key="2">
    <source>
        <dbReference type="Pfam" id="PF00535"/>
    </source>
</evidence>
<keyword evidence="3" id="KW-0808">Transferase</keyword>
<gene>
    <name evidence="3" type="ORF">ENO26_04225</name>
</gene>
<dbReference type="SUPFAM" id="SSF53448">
    <property type="entry name" value="Nucleotide-diphospho-sugar transferases"/>
    <property type="match status" value="1"/>
</dbReference>
<dbReference type="GO" id="GO:0016740">
    <property type="term" value="F:transferase activity"/>
    <property type="evidence" value="ECO:0007669"/>
    <property type="project" value="UniProtKB-KW"/>
</dbReference>
<evidence type="ECO:0000313" key="3">
    <source>
        <dbReference type="EMBL" id="HEM66761.1"/>
    </source>
</evidence>
<organism evidence="3">
    <name type="scientific">Ignisphaera aggregans</name>
    <dbReference type="NCBI Taxonomy" id="334771"/>
    <lineage>
        <taxon>Archaea</taxon>
        <taxon>Thermoproteota</taxon>
        <taxon>Thermoprotei</taxon>
        <taxon>Desulfurococcales</taxon>
        <taxon>Desulfurococcaceae</taxon>
        <taxon>Ignisphaera</taxon>
    </lineage>
</organism>
<feature type="domain" description="Glycosyltransferase 2-like" evidence="2">
    <location>
        <begin position="71"/>
        <end position="227"/>
    </location>
</feature>
<dbReference type="Gene3D" id="3.90.550.10">
    <property type="entry name" value="Spore Coat Polysaccharide Biosynthesis Protein SpsA, Chain A"/>
    <property type="match status" value="1"/>
</dbReference>
<sequence>MYVSVARSAEAIERVIPKPLYVESSIDQHHTALCINRLKFLNYSIHYSSIRAALSLIRVEILRCGDVSYLVVVPTLNEVRAIGLVIDEILSQGIPRSRVIVVDGGSADGTREAVVSRGVRLVDQDGVGKVSAIKTAARLADGVDYIVFLDGDYTYPANYIPKLVEVACSKGYDLVIGARKSIEPGAQSPLYRFGNRFLTTVFNLLFGTRLSDVLSGMYIVRADVLKELDFESKGFGIESEIVSHIVSQGHKVHEIPIEYRKRVDEKGKKLKIFHGTRILLDMIRMAWRYNPTFFIFTLGSLALVAGLPLGLYVAYHYLFTGIKYYVKGLIAIILTLAGFQSLLLAILSLYMKRMEIRILRELRKTRGNHTSNLIISSNT</sequence>